<gene>
    <name evidence="2" type="ORF">PIB30_112392</name>
</gene>
<proteinExistence type="predicted"/>
<dbReference type="EMBL" id="JASCZI010189223">
    <property type="protein sequence ID" value="MED6191064.1"/>
    <property type="molecule type" value="Genomic_DNA"/>
</dbReference>
<sequence length="91" mass="10687">TMKKHISEDKERKNEERKLAEQETKFGNKTEEELHAYAWESTHMRATQDFSTPRQPWPRLGIAPWLSPTTHRRGSPRICVGSQQLTFQSHV</sequence>
<name>A0ABU6X156_9FABA</name>
<feature type="region of interest" description="Disordered" evidence="1">
    <location>
        <begin position="1"/>
        <end position="29"/>
    </location>
</feature>
<evidence type="ECO:0000313" key="2">
    <source>
        <dbReference type="EMBL" id="MED6191064.1"/>
    </source>
</evidence>
<dbReference type="Proteomes" id="UP001341840">
    <property type="component" value="Unassembled WGS sequence"/>
</dbReference>
<evidence type="ECO:0000313" key="3">
    <source>
        <dbReference type="Proteomes" id="UP001341840"/>
    </source>
</evidence>
<keyword evidence="3" id="KW-1185">Reference proteome</keyword>
<reference evidence="2 3" key="1">
    <citation type="journal article" date="2023" name="Plants (Basel)">
        <title>Bridging the Gap: Combining Genomics and Transcriptomics Approaches to Understand Stylosanthes scabra, an Orphan Legume from the Brazilian Caatinga.</title>
        <authorList>
            <person name="Ferreira-Neto J.R.C."/>
            <person name="da Silva M.D."/>
            <person name="Binneck E."/>
            <person name="de Melo N.F."/>
            <person name="da Silva R.H."/>
            <person name="de Melo A.L.T.M."/>
            <person name="Pandolfi V."/>
            <person name="Bustamante F.O."/>
            <person name="Brasileiro-Vidal A.C."/>
            <person name="Benko-Iseppon A.M."/>
        </authorList>
    </citation>
    <scope>NUCLEOTIDE SEQUENCE [LARGE SCALE GENOMIC DNA]</scope>
    <source>
        <tissue evidence="2">Leaves</tissue>
    </source>
</reference>
<protein>
    <submittedName>
        <fullName evidence="2">Uncharacterized protein</fullName>
    </submittedName>
</protein>
<organism evidence="2 3">
    <name type="scientific">Stylosanthes scabra</name>
    <dbReference type="NCBI Taxonomy" id="79078"/>
    <lineage>
        <taxon>Eukaryota</taxon>
        <taxon>Viridiplantae</taxon>
        <taxon>Streptophyta</taxon>
        <taxon>Embryophyta</taxon>
        <taxon>Tracheophyta</taxon>
        <taxon>Spermatophyta</taxon>
        <taxon>Magnoliopsida</taxon>
        <taxon>eudicotyledons</taxon>
        <taxon>Gunneridae</taxon>
        <taxon>Pentapetalae</taxon>
        <taxon>rosids</taxon>
        <taxon>fabids</taxon>
        <taxon>Fabales</taxon>
        <taxon>Fabaceae</taxon>
        <taxon>Papilionoideae</taxon>
        <taxon>50 kb inversion clade</taxon>
        <taxon>dalbergioids sensu lato</taxon>
        <taxon>Dalbergieae</taxon>
        <taxon>Pterocarpus clade</taxon>
        <taxon>Stylosanthes</taxon>
    </lineage>
</organism>
<accession>A0ABU6X156</accession>
<feature type="non-terminal residue" evidence="2">
    <location>
        <position position="1"/>
    </location>
</feature>
<evidence type="ECO:0000256" key="1">
    <source>
        <dbReference type="SAM" id="MobiDB-lite"/>
    </source>
</evidence>
<comment type="caution">
    <text evidence="2">The sequence shown here is derived from an EMBL/GenBank/DDBJ whole genome shotgun (WGS) entry which is preliminary data.</text>
</comment>